<evidence type="ECO:0000313" key="12">
    <source>
        <dbReference type="EnsemblMetazoa" id="KAF7488995.1"/>
    </source>
</evidence>
<evidence type="ECO:0000313" key="11">
    <source>
        <dbReference type="EMBL" id="KAF7488995.1"/>
    </source>
</evidence>
<keyword evidence="9 10" id="KW-0275">Fatty acid biosynthesis</keyword>
<keyword evidence="7 10" id="KW-0443">Lipid metabolism</keyword>
<feature type="transmembrane region" description="Helical" evidence="10">
    <location>
        <begin position="228"/>
        <end position="247"/>
    </location>
</feature>
<organism evidence="11">
    <name type="scientific">Sarcoptes scabiei</name>
    <name type="common">Itch mite</name>
    <name type="synonym">Acarus scabiei</name>
    <dbReference type="NCBI Taxonomy" id="52283"/>
    <lineage>
        <taxon>Eukaryota</taxon>
        <taxon>Metazoa</taxon>
        <taxon>Ecdysozoa</taxon>
        <taxon>Arthropoda</taxon>
        <taxon>Chelicerata</taxon>
        <taxon>Arachnida</taxon>
        <taxon>Acari</taxon>
        <taxon>Acariformes</taxon>
        <taxon>Sarcoptiformes</taxon>
        <taxon>Astigmata</taxon>
        <taxon>Psoroptidia</taxon>
        <taxon>Sarcoptoidea</taxon>
        <taxon>Sarcoptidae</taxon>
        <taxon>Sarcoptinae</taxon>
        <taxon>Sarcoptes</taxon>
    </lineage>
</organism>
<feature type="transmembrane region" description="Helical" evidence="10">
    <location>
        <begin position="63"/>
        <end position="84"/>
    </location>
</feature>
<dbReference type="Pfam" id="PF01151">
    <property type="entry name" value="ELO"/>
    <property type="match status" value="1"/>
</dbReference>
<evidence type="ECO:0000256" key="6">
    <source>
        <dbReference type="ARBA" id="ARBA00022989"/>
    </source>
</evidence>
<evidence type="ECO:0000256" key="1">
    <source>
        <dbReference type="ARBA" id="ARBA00004141"/>
    </source>
</evidence>
<dbReference type="GO" id="GO:0009922">
    <property type="term" value="F:fatty acid elongase activity"/>
    <property type="evidence" value="ECO:0007669"/>
    <property type="project" value="UniProtKB-EC"/>
</dbReference>
<sequence>MPFLNEWMNIKDVRYHNHYLDMPQGKYEWSRNFSQFSGIPIITPPEQFILDNVIAIINASNDYWHYSIYISLIYIITIFSIKFLMEKKEKGFDLKRELIAWNWILASFSLFGTIRCLPEFVHVILNDGFVNSYVQNTYVEDIRINAWYFFFTLSKAPELIDTLFIVLRKRRLINLHWIHHTLTLIYSWFVFGDMPSTARWMVNMNLAIHSLMYTYYALTASGYRLPRWVNISLTTMQITQMLFGFYIHIDCLRLKLTEQPCDVSMAVALSGFSLYFLFFLLFMNFFIRTYIVPSSKMAVKVAMMNGKRMFNDLNNNRNGKEVIKKLQ</sequence>
<dbReference type="OrthoDB" id="434092at2759"/>
<keyword evidence="2 10" id="KW-0444">Lipid biosynthesis</keyword>
<dbReference type="GO" id="GO:0030148">
    <property type="term" value="P:sphingolipid biosynthetic process"/>
    <property type="evidence" value="ECO:0007669"/>
    <property type="project" value="TreeGrafter"/>
</dbReference>
<keyword evidence="4 10" id="KW-0812">Transmembrane</keyword>
<dbReference type="EC" id="2.3.1.199" evidence="10"/>
<feature type="transmembrane region" description="Helical" evidence="10">
    <location>
        <begin position="267"/>
        <end position="287"/>
    </location>
</feature>
<dbReference type="InterPro" id="IPR002076">
    <property type="entry name" value="ELO_fam"/>
</dbReference>
<dbReference type="Proteomes" id="UP000070412">
    <property type="component" value="Unassembled WGS sequence"/>
</dbReference>
<evidence type="ECO:0000256" key="9">
    <source>
        <dbReference type="ARBA" id="ARBA00023160"/>
    </source>
</evidence>
<keyword evidence="13" id="KW-1185">Reference proteome</keyword>
<keyword evidence="6 10" id="KW-1133">Transmembrane helix</keyword>
<dbReference type="GO" id="GO:0042761">
    <property type="term" value="P:very long-chain fatty acid biosynthetic process"/>
    <property type="evidence" value="ECO:0007669"/>
    <property type="project" value="TreeGrafter"/>
</dbReference>
<proteinExistence type="inferred from homology"/>
<name>A0A834R299_SARSC</name>
<dbReference type="EMBL" id="WVUK01000065">
    <property type="protein sequence ID" value="KAF7488995.1"/>
    <property type="molecule type" value="Genomic_DNA"/>
</dbReference>
<dbReference type="GO" id="GO:0005789">
    <property type="term" value="C:endoplasmic reticulum membrane"/>
    <property type="evidence" value="ECO:0007669"/>
    <property type="project" value="TreeGrafter"/>
</dbReference>
<keyword evidence="8 10" id="KW-0472">Membrane</keyword>
<dbReference type="GO" id="GO:0034626">
    <property type="term" value="P:fatty acid elongation, polyunsaturated fatty acid"/>
    <property type="evidence" value="ECO:0007669"/>
    <property type="project" value="TreeGrafter"/>
</dbReference>
<dbReference type="OMA" id="LINLHWI"/>
<gene>
    <name evidence="11" type="ORF">SSS_3085</name>
</gene>
<comment type="similarity">
    <text evidence="10">Belongs to the ELO family.</text>
</comment>
<feature type="transmembrane region" description="Helical" evidence="10">
    <location>
        <begin position="174"/>
        <end position="191"/>
    </location>
</feature>
<keyword evidence="3 10" id="KW-0808">Transferase</keyword>
<evidence type="ECO:0000256" key="4">
    <source>
        <dbReference type="ARBA" id="ARBA00022692"/>
    </source>
</evidence>
<evidence type="ECO:0000313" key="13">
    <source>
        <dbReference type="Proteomes" id="UP000070412"/>
    </source>
</evidence>
<comment type="caution">
    <text evidence="10">Lacks conserved residue(s) required for the propagation of feature annotation.</text>
</comment>
<dbReference type="EnsemblMetazoa" id="SSS_3085s_mrna">
    <property type="protein sequence ID" value="KAF7488995.1"/>
    <property type="gene ID" value="SSS_3085"/>
</dbReference>
<dbReference type="AlphaFoldDB" id="A0A834R299"/>
<dbReference type="PANTHER" id="PTHR11157">
    <property type="entry name" value="FATTY ACID ACYL TRANSFERASE-RELATED"/>
    <property type="match status" value="1"/>
</dbReference>
<evidence type="ECO:0000256" key="5">
    <source>
        <dbReference type="ARBA" id="ARBA00022832"/>
    </source>
</evidence>
<evidence type="ECO:0000256" key="7">
    <source>
        <dbReference type="ARBA" id="ARBA00023098"/>
    </source>
</evidence>
<accession>A0A834R299</accession>
<reference evidence="11" key="2">
    <citation type="submission" date="2020-01" db="EMBL/GenBank/DDBJ databases">
        <authorList>
            <person name="Korhonen P.K.K."/>
            <person name="Guangxu M.G."/>
            <person name="Wang T.W."/>
            <person name="Stroehlein A.J.S."/>
            <person name="Young N.D."/>
            <person name="Ang C.-S.A."/>
            <person name="Fernando D.W.F."/>
            <person name="Lu H.L."/>
            <person name="Taylor S.T."/>
            <person name="Ehtesham M.E.M."/>
            <person name="Najaraj S.H.N."/>
            <person name="Harsha G.H.G."/>
            <person name="Madugundu A.M."/>
            <person name="Renuse S.R."/>
            <person name="Holt D.H."/>
            <person name="Pandey A.P."/>
            <person name="Papenfuss A.P."/>
            <person name="Gasser R.B.G."/>
            <person name="Fischer K.F."/>
        </authorList>
    </citation>
    <scope>NUCLEOTIDE SEQUENCE</scope>
    <source>
        <strain evidence="11">SSS_KF_BRIS2020</strain>
    </source>
</reference>
<protein>
    <recommendedName>
        <fullName evidence="10">Elongation of very long chain fatty acids protein</fullName>
        <ecNumber evidence="10">2.3.1.199</ecNumber>
    </recommendedName>
    <alternativeName>
        <fullName evidence="10">Very-long-chain 3-oxoacyl-CoA synthase</fullName>
    </alternativeName>
</protein>
<comment type="catalytic activity">
    <reaction evidence="10">
        <text>a very-long-chain acyl-CoA + malonyl-CoA + H(+) = a very-long-chain 3-oxoacyl-CoA + CO2 + CoA</text>
        <dbReference type="Rhea" id="RHEA:32727"/>
        <dbReference type="ChEBI" id="CHEBI:15378"/>
        <dbReference type="ChEBI" id="CHEBI:16526"/>
        <dbReference type="ChEBI" id="CHEBI:57287"/>
        <dbReference type="ChEBI" id="CHEBI:57384"/>
        <dbReference type="ChEBI" id="CHEBI:90725"/>
        <dbReference type="ChEBI" id="CHEBI:90736"/>
        <dbReference type="EC" id="2.3.1.199"/>
    </reaction>
</comment>
<dbReference type="GO" id="GO:0019367">
    <property type="term" value="P:fatty acid elongation, saturated fatty acid"/>
    <property type="evidence" value="ECO:0007669"/>
    <property type="project" value="TreeGrafter"/>
</dbReference>
<evidence type="ECO:0000256" key="8">
    <source>
        <dbReference type="ARBA" id="ARBA00023136"/>
    </source>
</evidence>
<dbReference type="PANTHER" id="PTHR11157:SF17">
    <property type="entry name" value="ELONGATION OF VERY LONG CHAIN FATTY ACIDS PROTEIN 6"/>
    <property type="match status" value="1"/>
</dbReference>
<comment type="subcellular location">
    <subcellularLocation>
        <location evidence="1">Membrane</location>
        <topology evidence="1">Multi-pass membrane protein</topology>
    </subcellularLocation>
</comment>
<reference evidence="13" key="1">
    <citation type="journal article" date="2020" name="PLoS Negl. Trop. Dis.">
        <title>High-quality nuclear genome for Sarcoptes scabiei-A critical resource for a neglected parasite.</title>
        <authorList>
            <person name="Korhonen P.K."/>
            <person name="Gasser R.B."/>
            <person name="Ma G."/>
            <person name="Wang T."/>
            <person name="Stroehlein A.J."/>
            <person name="Young N.D."/>
            <person name="Ang C.S."/>
            <person name="Fernando D.D."/>
            <person name="Lu H.C."/>
            <person name="Taylor S."/>
            <person name="Reynolds S.L."/>
            <person name="Mofiz E."/>
            <person name="Najaraj S.H."/>
            <person name="Gowda H."/>
            <person name="Madugundu A."/>
            <person name="Renuse S."/>
            <person name="Holt D."/>
            <person name="Pandey A."/>
            <person name="Papenfuss A.T."/>
            <person name="Fischer K."/>
        </authorList>
    </citation>
    <scope>NUCLEOTIDE SEQUENCE [LARGE SCALE GENOMIC DNA]</scope>
</reference>
<evidence type="ECO:0000256" key="10">
    <source>
        <dbReference type="RuleBase" id="RU361115"/>
    </source>
</evidence>
<evidence type="ECO:0000256" key="3">
    <source>
        <dbReference type="ARBA" id="ARBA00022679"/>
    </source>
</evidence>
<evidence type="ECO:0000256" key="2">
    <source>
        <dbReference type="ARBA" id="ARBA00022516"/>
    </source>
</evidence>
<keyword evidence="5 10" id="KW-0276">Fatty acid metabolism</keyword>
<reference evidence="12" key="3">
    <citation type="submission" date="2022-06" db="UniProtKB">
        <authorList>
            <consortium name="EnsemblMetazoa"/>
        </authorList>
    </citation>
    <scope>IDENTIFICATION</scope>
</reference>
<dbReference type="GO" id="GO:0034625">
    <property type="term" value="P:fatty acid elongation, monounsaturated fatty acid"/>
    <property type="evidence" value="ECO:0007669"/>
    <property type="project" value="TreeGrafter"/>
</dbReference>